<dbReference type="Proteomes" id="UP000587396">
    <property type="component" value="Unassembled WGS sequence"/>
</dbReference>
<keyword evidence="6" id="KW-1185">Reference proteome</keyword>
<name>A0A842J817_9ACTN</name>
<organism evidence="5 6">
    <name type="scientific">Gordonibacter massiliensis</name>
    <name type="common">ex Traore et al. 2017</name>
    <dbReference type="NCBI Taxonomy" id="1841863"/>
    <lineage>
        <taxon>Bacteria</taxon>
        <taxon>Bacillati</taxon>
        <taxon>Actinomycetota</taxon>
        <taxon>Coriobacteriia</taxon>
        <taxon>Eggerthellales</taxon>
        <taxon>Eggerthellaceae</taxon>
        <taxon>Gordonibacter</taxon>
    </lineage>
</organism>
<dbReference type="RefSeq" id="WP_185904121.1">
    <property type="nucleotide sequence ID" value="NZ_JACMSE010000001.1"/>
</dbReference>
<keyword evidence="3" id="KW-0804">Transcription</keyword>
<dbReference type="PANTHER" id="PTHR46797">
    <property type="entry name" value="HTH-TYPE TRANSCRIPTIONAL REGULATOR"/>
    <property type="match status" value="1"/>
</dbReference>
<accession>A0A842J817</accession>
<dbReference type="InterPro" id="IPR050807">
    <property type="entry name" value="TransReg_Diox_bact_type"/>
</dbReference>
<dbReference type="Gene3D" id="1.10.260.40">
    <property type="entry name" value="lambda repressor-like DNA-binding domains"/>
    <property type="match status" value="1"/>
</dbReference>
<sequence length="78" mass="9102">MIEQRDNTRYFQTKRKLGLRISMLREEKGVSRREFAKSLGMDHVNLWKIEEGNSNVKLDTLCKIAEGLGVEVEQLFCD</sequence>
<evidence type="ECO:0000256" key="2">
    <source>
        <dbReference type="ARBA" id="ARBA00023125"/>
    </source>
</evidence>
<dbReference type="EMBL" id="JACMSE010000001">
    <property type="protein sequence ID" value="MBC2888142.1"/>
    <property type="molecule type" value="Genomic_DNA"/>
</dbReference>
<dbReference type="InterPro" id="IPR010982">
    <property type="entry name" value="Lambda_DNA-bd_dom_sf"/>
</dbReference>
<dbReference type="CDD" id="cd00093">
    <property type="entry name" value="HTH_XRE"/>
    <property type="match status" value="1"/>
</dbReference>
<reference evidence="5 6" key="1">
    <citation type="submission" date="2020-08" db="EMBL/GenBank/DDBJ databases">
        <authorList>
            <person name="Liu C."/>
            <person name="Sun Q."/>
        </authorList>
    </citation>
    <scope>NUCLEOTIDE SEQUENCE [LARGE SCALE GENOMIC DNA]</scope>
    <source>
        <strain evidence="5 6">N22</strain>
    </source>
</reference>
<dbReference type="AlphaFoldDB" id="A0A842J817"/>
<proteinExistence type="predicted"/>
<dbReference type="GO" id="GO:0003700">
    <property type="term" value="F:DNA-binding transcription factor activity"/>
    <property type="evidence" value="ECO:0007669"/>
    <property type="project" value="TreeGrafter"/>
</dbReference>
<comment type="caution">
    <text evidence="5">The sequence shown here is derived from an EMBL/GenBank/DDBJ whole genome shotgun (WGS) entry which is preliminary data.</text>
</comment>
<evidence type="ECO:0000259" key="4">
    <source>
        <dbReference type="PROSITE" id="PS50943"/>
    </source>
</evidence>
<evidence type="ECO:0000313" key="6">
    <source>
        <dbReference type="Proteomes" id="UP000587396"/>
    </source>
</evidence>
<protein>
    <submittedName>
        <fullName evidence="5">Helix-turn-helix transcriptional regulator</fullName>
    </submittedName>
</protein>
<dbReference type="InterPro" id="IPR001387">
    <property type="entry name" value="Cro/C1-type_HTH"/>
</dbReference>
<feature type="domain" description="HTH cro/C1-type" evidence="4">
    <location>
        <begin position="21"/>
        <end position="75"/>
    </location>
</feature>
<keyword evidence="2" id="KW-0238">DNA-binding</keyword>
<dbReference type="Pfam" id="PF13560">
    <property type="entry name" value="HTH_31"/>
    <property type="match status" value="1"/>
</dbReference>
<dbReference type="SMART" id="SM00530">
    <property type="entry name" value="HTH_XRE"/>
    <property type="match status" value="1"/>
</dbReference>
<dbReference type="PROSITE" id="PS50943">
    <property type="entry name" value="HTH_CROC1"/>
    <property type="match status" value="1"/>
</dbReference>
<gene>
    <name evidence="5" type="ORF">H7313_02080</name>
</gene>
<evidence type="ECO:0000256" key="3">
    <source>
        <dbReference type="ARBA" id="ARBA00023163"/>
    </source>
</evidence>
<dbReference type="PANTHER" id="PTHR46797:SF23">
    <property type="entry name" value="HTH-TYPE TRANSCRIPTIONAL REGULATOR SUTR"/>
    <property type="match status" value="1"/>
</dbReference>
<keyword evidence="1" id="KW-0805">Transcription regulation</keyword>
<evidence type="ECO:0000256" key="1">
    <source>
        <dbReference type="ARBA" id="ARBA00023015"/>
    </source>
</evidence>
<dbReference type="GO" id="GO:0005829">
    <property type="term" value="C:cytosol"/>
    <property type="evidence" value="ECO:0007669"/>
    <property type="project" value="TreeGrafter"/>
</dbReference>
<evidence type="ECO:0000313" key="5">
    <source>
        <dbReference type="EMBL" id="MBC2888142.1"/>
    </source>
</evidence>
<dbReference type="SUPFAM" id="SSF47413">
    <property type="entry name" value="lambda repressor-like DNA-binding domains"/>
    <property type="match status" value="1"/>
</dbReference>
<dbReference type="GO" id="GO:0003677">
    <property type="term" value="F:DNA binding"/>
    <property type="evidence" value="ECO:0007669"/>
    <property type="project" value="UniProtKB-KW"/>
</dbReference>